<evidence type="ECO:0000256" key="1">
    <source>
        <dbReference type="ARBA" id="ARBA00004141"/>
    </source>
</evidence>
<keyword evidence="5 7" id="KW-1133">Transmembrane helix</keyword>
<reference evidence="8 9" key="1">
    <citation type="submission" date="2017-12" db="EMBL/GenBank/DDBJ databases">
        <title>Comparative genomics of Botrytis spp.</title>
        <authorList>
            <person name="Valero-Jimenez C.A."/>
            <person name="Tapia P."/>
            <person name="Veloso J."/>
            <person name="Silva-Moreno E."/>
            <person name="Staats M."/>
            <person name="Valdes J.H."/>
            <person name="Van Kan J.A.L."/>
        </authorList>
    </citation>
    <scope>NUCLEOTIDE SEQUENCE [LARGE SCALE GENOMIC DNA]</scope>
    <source>
        <strain evidence="8 9">Bp0003</strain>
    </source>
</reference>
<protein>
    <recommendedName>
        <fullName evidence="10">Major facilitator superfamily (MFS) profile domain-containing protein</fullName>
    </recommendedName>
</protein>
<evidence type="ECO:0000256" key="2">
    <source>
        <dbReference type="ARBA" id="ARBA00007520"/>
    </source>
</evidence>
<sequence>MPWYFGCSALQLIGSALLFTIERDTSVSAIYGYTVLMAFVGGWSQASFTVAQFLVAPKDIPIVTGFLTCAQSGGAALSLAIGDTVFLNTAQSGIMTLLPNQSSSEIQGFISSLGNSFFETLDDNIQNAILDIMMSSFKKLSVLPIAAGAVALAFSVFLKRQKIDDS</sequence>
<dbReference type="AlphaFoldDB" id="A0A4Z1G7E1"/>
<evidence type="ECO:0000313" key="9">
    <source>
        <dbReference type="Proteomes" id="UP000297910"/>
    </source>
</evidence>
<comment type="similarity">
    <text evidence="2">Belongs to the major facilitator superfamily. TCR/Tet family.</text>
</comment>
<evidence type="ECO:0000256" key="7">
    <source>
        <dbReference type="SAM" id="Phobius"/>
    </source>
</evidence>
<dbReference type="PANTHER" id="PTHR23501:SF12">
    <property type="entry name" value="MAJOR FACILITATOR SUPERFAMILY (MFS) PROFILE DOMAIN-CONTAINING PROTEIN-RELATED"/>
    <property type="match status" value="1"/>
</dbReference>
<evidence type="ECO:0000256" key="3">
    <source>
        <dbReference type="ARBA" id="ARBA00022448"/>
    </source>
</evidence>
<gene>
    <name evidence="8" type="ORF">BPAE_0002g00500</name>
</gene>
<evidence type="ECO:0000256" key="5">
    <source>
        <dbReference type="ARBA" id="ARBA00022989"/>
    </source>
</evidence>
<evidence type="ECO:0000313" key="8">
    <source>
        <dbReference type="EMBL" id="TGO30959.1"/>
    </source>
</evidence>
<dbReference type="Proteomes" id="UP000297910">
    <property type="component" value="Unassembled WGS sequence"/>
</dbReference>
<keyword evidence="3" id="KW-0813">Transport</keyword>
<evidence type="ECO:0000256" key="6">
    <source>
        <dbReference type="ARBA" id="ARBA00023136"/>
    </source>
</evidence>
<comment type="subcellular location">
    <subcellularLocation>
        <location evidence="1">Membrane</location>
        <topology evidence="1">Multi-pass membrane protein</topology>
    </subcellularLocation>
</comment>
<organism evidence="8 9">
    <name type="scientific">Botrytis paeoniae</name>
    <dbReference type="NCBI Taxonomy" id="278948"/>
    <lineage>
        <taxon>Eukaryota</taxon>
        <taxon>Fungi</taxon>
        <taxon>Dikarya</taxon>
        <taxon>Ascomycota</taxon>
        <taxon>Pezizomycotina</taxon>
        <taxon>Leotiomycetes</taxon>
        <taxon>Helotiales</taxon>
        <taxon>Sclerotiniaceae</taxon>
        <taxon>Botrytis</taxon>
    </lineage>
</organism>
<evidence type="ECO:0000256" key="4">
    <source>
        <dbReference type="ARBA" id="ARBA00022692"/>
    </source>
</evidence>
<dbReference type="EMBL" id="PQXI01000002">
    <property type="protein sequence ID" value="TGO30959.1"/>
    <property type="molecule type" value="Genomic_DNA"/>
</dbReference>
<proteinExistence type="inferred from homology"/>
<accession>A0A4Z1G7E1</accession>
<dbReference type="PANTHER" id="PTHR23501">
    <property type="entry name" value="MAJOR FACILITATOR SUPERFAMILY"/>
    <property type="match status" value="1"/>
</dbReference>
<keyword evidence="4 7" id="KW-0812">Transmembrane</keyword>
<dbReference type="GO" id="GO:0005886">
    <property type="term" value="C:plasma membrane"/>
    <property type="evidence" value="ECO:0007669"/>
    <property type="project" value="TreeGrafter"/>
</dbReference>
<evidence type="ECO:0008006" key="10">
    <source>
        <dbReference type="Google" id="ProtNLM"/>
    </source>
</evidence>
<feature type="transmembrane region" description="Helical" evidence="7">
    <location>
        <begin position="140"/>
        <end position="158"/>
    </location>
</feature>
<keyword evidence="6 7" id="KW-0472">Membrane</keyword>
<comment type="caution">
    <text evidence="8">The sequence shown here is derived from an EMBL/GenBank/DDBJ whole genome shotgun (WGS) entry which is preliminary data.</text>
</comment>
<keyword evidence="9" id="KW-1185">Reference proteome</keyword>
<dbReference type="GO" id="GO:0022857">
    <property type="term" value="F:transmembrane transporter activity"/>
    <property type="evidence" value="ECO:0007669"/>
    <property type="project" value="TreeGrafter"/>
</dbReference>
<name>A0A4Z1G7E1_9HELO</name>